<evidence type="ECO:0000313" key="1">
    <source>
        <dbReference type="EMBL" id="CAH1963095.1"/>
    </source>
</evidence>
<comment type="caution">
    <text evidence="1">The sequence shown here is derived from an EMBL/GenBank/DDBJ whole genome shotgun (WGS) entry which is preliminary data.</text>
</comment>
<organism evidence="1 2">
    <name type="scientific">Acanthoscelides obtectus</name>
    <name type="common">Bean weevil</name>
    <name type="synonym">Bruchus obtectus</name>
    <dbReference type="NCBI Taxonomy" id="200917"/>
    <lineage>
        <taxon>Eukaryota</taxon>
        <taxon>Metazoa</taxon>
        <taxon>Ecdysozoa</taxon>
        <taxon>Arthropoda</taxon>
        <taxon>Hexapoda</taxon>
        <taxon>Insecta</taxon>
        <taxon>Pterygota</taxon>
        <taxon>Neoptera</taxon>
        <taxon>Endopterygota</taxon>
        <taxon>Coleoptera</taxon>
        <taxon>Polyphaga</taxon>
        <taxon>Cucujiformia</taxon>
        <taxon>Chrysomeloidea</taxon>
        <taxon>Chrysomelidae</taxon>
        <taxon>Bruchinae</taxon>
        <taxon>Bruchini</taxon>
        <taxon>Acanthoscelides</taxon>
    </lineage>
</organism>
<dbReference type="InterPro" id="IPR043472">
    <property type="entry name" value="Macro_dom-like"/>
</dbReference>
<keyword evidence="2" id="KW-1185">Reference proteome</keyword>
<proteinExistence type="predicted"/>
<protein>
    <submittedName>
        <fullName evidence="1">Uncharacterized protein</fullName>
    </submittedName>
</protein>
<dbReference type="AlphaFoldDB" id="A0A9P0JZC2"/>
<gene>
    <name evidence="1" type="ORF">ACAOBT_LOCUS5004</name>
</gene>
<evidence type="ECO:0000313" key="2">
    <source>
        <dbReference type="Proteomes" id="UP001152888"/>
    </source>
</evidence>
<reference evidence="1" key="1">
    <citation type="submission" date="2022-03" db="EMBL/GenBank/DDBJ databases">
        <authorList>
            <person name="Sayadi A."/>
        </authorList>
    </citation>
    <scope>NUCLEOTIDE SEQUENCE</scope>
</reference>
<dbReference type="Gene3D" id="3.40.220.10">
    <property type="entry name" value="Leucine Aminopeptidase, subunit E, domain 1"/>
    <property type="match status" value="1"/>
</dbReference>
<sequence>MNTIHKCPGIEVTDPKSTAMGSGMWWAEYKEVRVDLFTAPLDCSLGHCVSQDLKMSRGIAKIFRYSIDKQDKNVYDGKAHNFRPKYGGLEELRAQHLASGGVGVLKREGRLLFYLLFTWEDGAAPPAYAAPASLLLRRAIVVQRDAAAGEKRDYRLLLGGRCC</sequence>
<dbReference type="Proteomes" id="UP001152888">
    <property type="component" value="Unassembled WGS sequence"/>
</dbReference>
<dbReference type="EMBL" id="CAKOFQ010006705">
    <property type="protein sequence ID" value="CAH1963095.1"/>
    <property type="molecule type" value="Genomic_DNA"/>
</dbReference>
<name>A0A9P0JZC2_ACAOB</name>
<dbReference type="OrthoDB" id="6581954at2759"/>
<accession>A0A9P0JZC2</accession>